<dbReference type="AlphaFoldDB" id="W4RUB9"/>
<evidence type="ECO:0000313" key="2">
    <source>
        <dbReference type="EMBL" id="GAE47448.1"/>
    </source>
</evidence>
<reference evidence="2 3" key="1">
    <citation type="submission" date="2013-12" db="EMBL/GenBank/DDBJ databases">
        <title>NBRP : Genome information of microbial organism related human and environment.</title>
        <authorList>
            <person name="Hattori M."/>
            <person name="Oshima K."/>
            <person name="Inaba H."/>
            <person name="Suda W."/>
            <person name="Sakamoto M."/>
            <person name="Iino T."/>
            <person name="Kitahara M."/>
            <person name="Oshida Y."/>
            <person name="Iida T."/>
            <person name="Kudo T."/>
            <person name="Itoh T."/>
            <person name="Ahmed I."/>
            <person name="Ohkuma M."/>
        </authorList>
    </citation>
    <scope>NUCLEOTIDE SEQUENCE [LARGE SCALE GENOMIC DNA]</scope>
    <source>
        <strain evidence="2 3">JCM 21738</strain>
    </source>
</reference>
<dbReference type="Pfam" id="PF20274">
    <property type="entry name" value="cREC_REC"/>
    <property type="match status" value="1"/>
</dbReference>
<accession>W4RUB9</accession>
<protein>
    <recommendedName>
        <fullName evidence="1">Cyclic-phosphate processing Receiver domain-containing protein</fullName>
    </recommendedName>
</protein>
<keyword evidence="3" id="KW-1185">Reference proteome</keyword>
<sequence>MNEISVFLDDYRQAPDGYVLAETIDECLILLKNYEIDHLSLDHDLASYTRNGMMLVKIMVEKQLFANRITIHSANSTGGKAMYNCFKQAQNDYLMPRSINIYLRPMPLNPFISPMLSIYKK</sequence>
<dbReference type="EMBL" id="BAUW01000078">
    <property type="protein sequence ID" value="GAE47448.1"/>
    <property type="molecule type" value="Genomic_DNA"/>
</dbReference>
<evidence type="ECO:0000313" key="3">
    <source>
        <dbReference type="Proteomes" id="UP000018949"/>
    </source>
</evidence>
<dbReference type="Proteomes" id="UP000018949">
    <property type="component" value="Unassembled WGS sequence"/>
</dbReference>
<organism evidence="2 3">
    <name type="scientific">Mesobacillus boroniphilus JCM 21738</name>
    <dbReference type="NCBI Taxonomy" id="1294265"/>
    <lineage>
        <taxon>Bacteria</taxon>
        <taxon>Bacillati</taxon>
        <taxon>Bacillota</taxon>
        <taxon>Bacilli</taxon>
        <taxon>Bacillales</taxon>
        <taxon>Bacillaceae</taxon>
        <taxon>Mesobacillus</taxon>
    </lineage>
</organism>
<proteinExistence type="predicted"/>
<comment type="caution">
    <text evidence="2">The sequence shown here is derived from an EMBL/GenBank/DDBJ whole genome shotgun (WGS) entry which is preliminary data.</text>
</comment>
<dbReference type="RefSeq" id="WP_023614114.1">
    <property type="nucleotide sequence ID" value="NZ_BAUW01000078.1"/>
</dbReference>
<feature type="domain" description="Cyclic-phosphate processing Receiver" evidence="1">
    <location>
        <begin position="4"/>
        <end position="87"/>
    </location>
</feature>
<name>W4RUB9_9BACI</name>
<gene>
    <name evidence="2" type="ORF">JCM21738_4433</name>
</gene>
<evidence type="ECO:0000259" key="1">
    <source>
        <dbReference type="Pfam" id="PF20274"/>
    </source>
</evidence>
<dbReference type="eggNOG" id="ENOG5032TAJ">
    <property type="taxonomic scope" value="Bacteria"/>
</dbReference>
<dbReference type="InterPro" id="IPR046909">
    <property type="entry name" value="cREC_REC"/>
</dbReference>